<dbReference type="OrthoDB" id="166907at2"/>
<dbReference type="Proteomes" id="UP001327986">
    <property type="component" value="Chromosome"/>
</dbReference>
<dbReference type="EMBL" id="JGYD01000018">
    <property type="protein sequence ID" value="KSV17921.1"/>
    <property type="molecule type" value="Genomic_DNA"/>
</dbReference>
<feature type="transmembrane region" description="Helical" evidence="1">
    <location>
        <begin position="48"/>
        <end position="72"/>
    </location>
</feature>
<keyword evidence="1" id="KW-0472">Membrane</keyword>
<dbReference type="EMBL" id="CP141531">
    <property type="protein sequence ID" value="WRO07154.1"/>
    <property type="molecule type" value="Genomic_DNA"/>
</dbReference>
<evidence type="ECO:0000313" key="3">
    <source>
        <dbReference type="EMBL" id="WRO07154.1"/>
    </source>
</evidence>
<keyword evidence="1" id="KW-0812">Transmembrane</keyword>
<accession>A0A0V8M312</accession>
<evidence type="ECO:0000313" key="2">
    <source>
        <dbReference type="EMBL" id="KSV17921.1"/>
    </source>
</evidence>
<evidence type="ECO:0000313" key="4">
    <source>
        <dbReference type="Proteomes" id="UP000053577"/>
    </source>
</evidence>
<gene>
    <name evidence="2" type="ORF">DA01_04550</name>
    <name evidence="3" type="ORF">VLL09_07135</name>
</gene>
<protein>
    <submittedName>
        <fullName evidence="2">Uncharacterized protein</fullName>
    </submittedName>
</protein>
<dbReference type="PATRIC" id="fig|61435.5.peg.899"/>
<evidence type="ECO:0000256" key="1">
    <source>
        <dbReference type="SAM" id="Phobius"/>
    </source>
</evidence>
<reference evidence="3" key="2">
    <citation type="submission" date="2023-12" db="EMBL/GenBank/DDBJ databases">
        <title>Isolation of organohalide respiring bacteria Dehalococcoides mccartyi strain GPTCE1 in groundwater collected near a chemical plant in Suzhou, China.</title>
        <authorList>
            <person name="Liu G."/>
        </authorList>
    </citation>
    <scope>NUCLEOTIDE SEQUENCE</scope>
    <source>
        <strain evidence="3">GPTCE1</strain>
    </source>
</reference>
<feature type="transmembrane region" description="Helical" evidence="1">
    <location>
        <begin position="12"/>
        <end position="42"/>
    </location>
</feature>
<organism evidence="2 4">
    <name type="scientific">Dehalococcoides mccartyi</name>
    <dbReference type="NCBI Taxonomy" id="61435"/>
    <lineage>
        <taxon>Bacteria</taxon>
        <taxon>Bacillati</taxon>
        <taxon>Chloroflexota</taxon>
        <taxon>Dehalococcoidia</taxon>
        <taxon>Dehalococcoidales</taxon>
        <taxon>Dehalococcoidaceae</taxon>
        <taxon>Dehalococcoides</taxon>
    </lineage>
</organism>
<proteinExistence type="predicted"/>
<reference evidence="2 4" key="1">
    <citation type="journal article" date="2015" name="Sci. Rep.">
        <title>A comparative genomics and reductive dehalogenase gene transcription study of two chloroethene-respiring bacteria, Dehalococcoides mccartyi strains MB and 11a.</title>
        <authorList>
            <person name="Low A."/>
            <person name="Shen Z."/>
            <person name="Cheng D."/>
            <person name="Rogers M.J."/>
            <person name="Lee P.K."/>
            <person name="He J."/>
        </authorList>
    </citation>
    <scope>NUCLEOTIDE SEQUENCE [LARGE SCALE GENOMIC DNA]</scope>
    <source>
        <strain evidence="2 4">MB</strain>
    </source>
</reference>
<dbReference type="RefSeq" id="WP_058292450.1">
    <property type="nucleotide sequence ID" value="NZ_CP141531.1"/>
</dbReference>
<dbReference type="Proteomes" id="UP000053577">
    <property type="component" value="Unassembled WGS sequence"/>
</dbReference>
<dbReference type="AlphaFoldDB" id="A0A0V8M312"/>
<feature type="transmembrane region" description="Helical" evidence="1">
    <location>
        <begin position="112"/>
        <end position="131"/>
    </location>
</feature>
<feature type="transmembrane region" description="Helical" evidence="1">
    <location>
        <begin position="79"/>
        <end position="100"/>
    </location>
</feature>
<name>A0A0V8M312_9CHLR</name>
<sequence length="143" mass="14875">MKIKNIFEAPGFLKHVLALGILFGGGIAGALVFSTLAVVAIGSDSAGFAALGGAVLGIILGYPLGLSMAMIWLRFRTPYAGSAGLGVLGAVLGVLLTIGLAEVTHLNQNSDLLFMSFFIAVPLLAFLGYRLKLIWRVVSGKNI</sequence>
<keyword evidence="1" id="KW-1133">Transmembrane helix</keyword>